<dbReference type="STRING" id="927664.SAMN05421780_10898"/>
<evidence type="ECO:0000256" key="1">
    <source>
        <dbReference type="SAM" id="SignalP"/>
    </source>
</evidence>
<protein>
    <recommendedName>
        <fullName evidence="4">PorV/PorQ family protein</fullName>
    </recommendedName>
</protein>
<dbReference type="EMBL" id="FOLE01000008">
    <property type="protein sequence ID" value="SFC68905.1"/>
    <property type="molecule type" value="Genomic_DNA"/>
</dbReference>
<name>A0A1I1L7D6_9BACT</name>
<sequence length="356" mass="39190">MKKFRQITALLVLGAATLAQAQVSAPKYSNEFLSIGVGARGQGMASAQAAITDDVTAGYWNPAGLTNISTRYEASLMHAEYFAGIANYDYIGFATQLDSLSTLAVSGIRLSVDDIADTRYLIIGDQIDYSRVRSFSSSDNAVLVSYARKNVFVKDLSIGANFKIVYRNAGTFANAWGFGLDAGAQYRRRNWLLGLMARDVTSTFNAWSYNTAELAAVYTQTGNKIPESSIEITLPKWILGVGREQKIYKKWGMLAALDMEMTFDGQRNAPVSSKLVSIDPRAGLELNYNKMAFVRIGAGNIQKIKQFDGTKKVTFMPNFGVGIRYKQLALDYALTDLGNESEALYSNIFSIKLNFK</sequence>
<evidence type="ECO:0000313" key="3">
    <source>
        <dbReference type="Proteomes" id="UP000199514"/>
    </source>
</evidence>
<dbReference type="RefSeq" id="WP_091513942.1">
    <property type="nucleotide sequence ID" value="NZ_FOLE01000008.1"/>
</dbReference>
<reference evidence="2 3" key="1">
    <citation type="submission" date="2016-10" db="EMBL/GenBank/DDBJ databases">
        <authorList>
            <person name="de Groot N.N."/>
        </authorList>
    </citation>
    <scope>NUCLEOTIDE SEQUENCE [LARGE SCALE GENOMIC DNA]</scope>
    <source>
        <strain evidence="2 3">DSM 6793</strain>
    </source>
</reference>
<dbReference type="NCBIfam" id="NF033709">
    <property type="entry name" value="PorV_fam"/>
    <property type="match status" value="1"/>
</dbReference>
<keyword evidence="1" id="KW-0732">Signal</keyword>
<keyword evidence="3" id="KW-1185">Reference proteome</keyword>
<dbReference type="Proteomes" id="UP000199514">
    <property type="component" value="Unassembled WGS sequence"/>
</dbReference>
<proteinExistence type="predicted"/>
<evidence type="ECO:0000313" key="2">
    <source>
        <dbReference type="EMBL" id="SFC68905.1"/>
    </source>
</evidence>
<dbReference type="AlphaFoldDB" id="A0A1I1L7D6"/>
<dbReference type="OrthoDB" id="9808507at2"/>
<accession>A0A1I1L7D6</accession>
<organism evidence="2 3">
    <name type="scientific">Flexibacter flexilis DSM 6793</name>
    <dbReference type="NCBI Taxonomy" id="927664"/>
    <lineage>
        <taxon>Bacteria</taxon>
        <taxon>Pseudomonadati</taxon>
        <taxon>Bacteroidota</taxon>
        <taxon>Cytophagia</taxon>
        <taxon>Cytophagales</taxon>
        <taxon>Flexibacteraceae</taxon>
        <taxon>Flexibacter</taxon>
    </lineage>
</organism>
<dbReference type="Gene3D" id="2.40.160.60">
    <property type="entry name" value="Outer membrane protein transport protein (OMPP1/FadL/TodX)"/>
    <property type="match status" value="1"/>
</dbReference>
<evidence type="ECO:0008006" key="4">
    <source>
        <dbReference type="Google" id="ProtNLM"/>
    </source>
</evidence>
<feature type="signal peptide" evidence="1">
    <location>
        <begin position="1"/>
        <end position="21"/>
    </location>
</feature>
<feature type="chain" id="PRO_5011646707" description="PorV/PorQ family protein" evidence="1">
    <location>
        <begin position="22"/>
        <end position="356"/>
    </location>
</feature>
<gene>
    <name evidence="2" type="ORF">SAMN05421780_10898</name>
</gene>